<dbReference type="SUPFAM" id="SSF101967">
    <property type="entry name" value="Adhesin YadA, collagen-binding domain"/>
    <property type="match status" value="1"/>
</dbReference>
<name>A0ABU2KGJ2_9FLAO</name>
<dbReference type="RefSeq" id="WP_311400779.1">
    <property type="nucleotide sequence ID" value="NZ_JAVRBG010000003.1"/>
</dbReference>
<keyword evidence="1" id="KW-0732">Signal</keyword>
<feature type="chain" id="PRO_5046157516" description="Trimeric autotransporter adhesin YadA-like head domain-containing protein" evidence="1">
    <location>
        <begin position="24"/>
        <end position="430"/>
    </location>
</feature>
<evidence type="ECO:0000313" key="4">
    <source>
        <dbReference type="Proteomes" id="UP001182991"/>
    </source>
</evidence>
<dbReference type="Proteomes" id="UP001182991">
    <property type="component" value="Unassembled WGS sequence"/>
</dbReference>
<sequence length="430" mass="46379">MILKSIGFSIIGLFISVASTAQVGIGTTNPDPSSILDVRSTNQGVLFPRLDLKNLDLASPVENPATGLMVWNTDASNNFLNQGFYFWNNNRWEVVKDKKGSPKHWSSEGNAFESGAFLGTINDQPLLFKVNNERVGFIQPVGGIAFGKGALANKNKSIAIGVDAKSNTNKEAVAIGNLAEAASFRSIALGSQSSAMGYASTAIGKNAKTTADNAVAIGLNSLADNINTIILGDTGYATKVGIGTTNPTEKLQVNGKIKMVDGNQGLGKVLTSNADGVAKWETFIPKAAYAQSYRDTPINYLYKTTPIYLNLGNIFSSQGIYIHPKYFEIEDFAGVYRVSYNIIVKRDTLGAEEKIDLKFFLSKTEASPEPLQRSVVYASIPKNTITTITGNVLVRLNVGEKIYLFPDVNTQNLQILPDGTVMNIELVKAN</sequence>
<dbReference type="InterPro" id="IPR008640">
    <property type="entry name" value="Adhesin_Head_dom"/>
</dbReference>
<accession>A0ABU2KGJ2</accession>
<gene>
    <name evidence="3" type="ORF">RLT85_04190</name>
</gene>
<feature type="domain" description="Trimeric autotransporter adhesin YadA-like head" evidence="2">
    <location>
        <begin position="142"/>
        <end position="163"/>
    </location>
</feature>
<keyword evidence="4" id="KW-1185">Reference proteome</keyword>
<feature type="signal peptide" evidence="1">
    <location>
        <begin position="1"/>
        <end position="23"/>
    </location>
</feature>
<evidence type="ECO:0000313" key="3">
    <source>
        <dbReference type="EMBL" id="MDT0293825.1"/>
    </source>
</evidence>
<feature type="domain" description="Trimeric autotransporter adhesin YadA-like head" evidence="2">
    <location>
        <begin position="197"/>
        <end position="221"/>
    </location>
</feature>
<dbReference type="InterPro" id="IPR011049">
    <property type="entry name" value="Serralysin-like_metalloprot_C"/>
</dbReference>
<dbReference type="Pfam" id="PF05658">
    <property type="entry name" value="YadA_head"/>
    <property type="match status" value="3"/>
</dbReference>
<dbReference type="EMBL" id="JAVRBG010000003">
    <property type="protein sequence ID" value="MDT0293825.1"/>
    <property type="molecule type" value="Genomic_DNA"/>
</dbReference>
<organism evidence="3 4">
    <name type="scientific">Mesonia ostreae</name>
    <dbReference type="NCBI Taxonomy" id="861110"/>
    <lineage>
        <taxon>Bacteria</taxon>
        <taxon>Pseudomonadati</taxon>
        <taxon>Bacteroidota</taxon>
        <taxon>Flavobacteriia</taxon>
        <taxon>Flavobacteriales</taxon>
        <taxon>Flavobacteriaceae</taxon>
        <taxon>Mesonia</taxon>
    </lineage>
</organism>
<evidence type="ECO:0000259" key="2">
    <source>
        <dbReference type="Pfam" id="PF05658"/>
    </source>
</evidence>
<protein>
    <recommendedName>
        <fullName evidence="2">Trimeric autotransporter adhesin YadA-like head domain-containing protein</fullName>
    </recommendedName>
</protein>
<dbReference type="Gene3D" id="2.150.10.10">
    <property type="entry name" value="Serralysin-like metalloprotease, C-terminal"/>
    <property type="match status" value="1"/>
</dbReference>
<evidence type="ECO:0000256" key="1">
    <source>
        <dbReference type="SAM" id="SignalP"/>
    </source>
</evidence>
<feature type="domain" description="Trimeric autotransporter adhesin YadA-like head" evidence="2">
    <location>
        <begin position="170"/>
        <end position="193"/>
    </location>
</feature>
<reference evidence="4" key="1">
    <citation type="submission" date="2023-07" db="EMBL/GenBank/DDBJ databases">
        <title>Isolating and identifying novel microbial strains from the Mariana Trench.</title>
        <authorList>
            <person name="Fu H."/>
        </authorList>
    </citation>
    <scope>NUCLEOTIDE SEQUENCE [LARGE SCALE GENOMIC DNA]</scope>
    <source>
        <strain evidence="4">T-y2</strain>
    </source>
</reference>
<dbReference type="CDD" id="cd12820">
    <property type="entry name" value="LbR_YadA-like"/>
    <property type="match status" value="1"/>
</dbReference>
<comment type="caution">
    <text evidence="3">The sequence shown here is derived from an EMBL/GenBank/DDBJ whole genome shotgun (WGS) entry which is preliminary data.</text>
</comment>
<proteinExistence type="predicted"/>